<proteinExistence type="predicted"/>
<dbReference type="Pfam" id="PF00440">
    <property type="entry name" value="TetR_N"/>
    <property type="match status" value="1"/>
</dbReference>
<evidence type="ECO:0000313" key="6">
    <source>
        <dbReference type="EMBL" id="PRD58267.1"/>
    </source>
</evidence>
<evidence type="ECO:0000256" key="4">
    <source>
        <dbReference type="PROSITE-ProRule" id="PRU00335"/>
    </source>
</evidence>
<protein>
    <submittedName>
        <fullName evidence="6">TetR family transcriptional regulator</fullName>
    </submittedName>
</protein>
<dbReference type="InterPro" id="IPR009057">
    <property type="entry name" value="Homeodomain-like_sf"/>
</dbReference>
<dbReference type="SUPFAM" id="SSF46689">
    <property type="entry name" value="Homeodomain-like"/>
    <property type="match status" value="1"/>
</dbReference>
<dbReference type="PRINTS" id="PR00455">
    <property type="entry name" value="HTHTETR"/>
</dbReference>
<evidence type="ECO:0000256" key="1">
    <source>
        <dbReference type="ARBA" id="ARBA00023015"/>
    </source>
</evidence>
<dbReference type="PROSITE" id="PS50977">
    <property type="entry name" value="HTH_TETR_2"/>
    <property type="match status" value="1"/>
</dbReference>
<dbReference type="InterPro" id="IPR036271">
    <property type="entry name" value="Tet_transcr_reg_TetR-rel_C_sf"/>
</dbReference>
<evidence type="ECO:0000256" key="3">
    <source>
        <dbReference type="ARBA" id="ARBA00023163"/>
    </source>
</evidence>
<keyword evidence="2 4" id="KW-0238">DNA-binding</keyword>
<dbReference type="GO" id="GO:0003677">
    <property type="term" value="F:DNA binding"/>
    <property type="evidence" value="ECO:0007669"/>
    <property type="project" value="UniProtKB-UniRule"/>
</dbReference>
<keyword evidence="7" id="KW-1185">Reference proteome</keyword>
<dbReference type="PANTHER" id="PTHR47506">
    <property type="entry name" value="TRANSCRIPTIONAL REGULATORY PROTEIN"/>
    <property type="match status" value="1"/>
</dbReference>
<evidence type="ECO:0000256" key="2">
    <source>
        <dbReference type="ARBA" id="ARBA00023125"/>
    </source>
</evidence>
<organism evidence="6 7">
    <name type="scientific">Phyllobacterium myrsinacearum</name>
    <dbReference type="NCBI Taxonomy" id="28101"/>
    <lineage>
        <taxon>Bacteria</taxon>
        <taxon>Pseudomonadati</taxon>
        <taxon>Pseudomonadota</taxon>
        <taxon>Alphaproteobacteria</taxon>
        <taxon>Hyphomicrobiales</taxon>
        <taxon>Phyllobacteriaceae</taxon>
        <taxon>Phyllobacterium</taxon>
    </lineage>
</organism>
<name>A0A2S9JY55_9HYPH</name>
<dbReference type="RefSeq" id="WP_105732507.1">
    <property type="nucleotide sequence ID" value="NZ_PVBT01000001.1"/>
</dbReference>
<keyword evidence="3" id="KW-0804">Transcription</keyword>
<evidence type="ECO:0000313" key="7">
    <source>
        <dbReference type="Proteomes" id="UP000238563"/>
    </source>
</evidence>
<dbReference type="AlphaFoldDB" id="A0A2S9JY55"/>
<dbReference type="SUPFAM" id="SSF48498">
    <property type="entry name" value="Tetracyclin repressor-like, C-terminal domain"/>
    <property type="match status" value="1"/>
</dbReference>
<comment type="caution">
    <text evidence="6">The sequence shown here is derived from an EMBL/GenBank/DDBJ whole genome shotgun (WGS) entry which is preliminary data.</text>
</comment>
<feature type="domain" description="HTH tetR-type" evidence="5">
    <location>
        <begin position="4"/>
        <end position="64"/>
    </location>
</feature>
<feature type="DNA-binding region" description="H-T-H motif" evidence="4">
    <location>
        <begin position="27"/>
        <end position="46"/>
    </location>
</feature>
<dbReference type="EMBL" id="PVBT01000001">
    <property type="protein sequence ID" value="PRD58267.1"/>
    <property type="molecule type" value="Genomic_DNA"/>
</dbReference>
<reference evidence="6 7" key="1">
    <citation type="submission" date="2018-02" db="EMBL/GenBank/DDBJ databases">
        <title>The draft genome of Phyllobacterium myrsinacearum DSM5892.</title>
        <authorList>
            <person name="Li L."/>
            <person name="Liu L."/>
            <person name="Zhang X."/>
            <person name="Wang T."/>
        </authorList>
    </citation>
    <scope>NUCLEOTIDE SEQUENCE [LARGE SCALE GENOMIC DNA]</scope>
    <source>
        <strain evidence="6 7">DSM 5892</strain>
    </source>
</reference>
<dbReference type="OrthoDB" id="9811084at2"/>
<sequence length="196" mass="21766">MGKIDTRTVLIEEGLKALLSHGYEGAGIGPVLKSAGVPKGSFYHFFASKEEFASAVLTFYTEGNQIVRTRILGDESKTPLKRLRAYFEYYEQEFARENPIGGCLLGNLAQSIAAHSDVLRHELHRAFAAWQHDFQTVLRQARAQGELPAHLDPDETAAFLIDAYEGALVRMKTEGSIAPLKRFATMTLDCLLTNHP</sequence>
<dbReference type="Pfam" id="PF16925">
    <property type="entry name" value="TetR_C_13"/>
    <property type="match status" value="1"/>
</dbReference>
<dbReference type="PANTHER" id="PTHR47506:SF6">
    <property type="entry name" value="HTH-TYPE TRANSCRIPTIONAL REPRESSOR NEMR"/>
    <property type="match status" value="1"/>
</dbReference>
<dbReference type="InterPro" id="IPR011075">
    <property type="entry name" value="TetR_C"/>
</dbReference>
<keyword evidence="1" id="KW-0805">Transcription regulation</keyword>
<dbReference type="Gene3D" id="1.10.357.10">
    <property type="entry name" value="Tetracycline Repressor, domain 2"/>
    <property type="match status" value="1"/>
</dbReference>
<accession>A0A2S9JY55</accession>
<dbReference type="Proteomes" id="UP000238563">
    <property type="component" value="Unassembled WGS sequence"/>
</dbReference>
<evidence type="ECO:0000259" key="5">
    <source>
        <dbReference type="PROSITE" id="PS50977"/>
    </source>
</evidence>
<gene>
    <name evidence="6" type="ORF">C5750_03820</name>
</gene>
<dbReference type="InterPro" id="IPR001647">
    <property type="entry name" value="HTH_TetR"/>
</dbReference>